<dbReference type="InterPro" id="IPR004360">
    <property type="entry name" value="Glyas_Fos-R_dOase_dom"/>
</dbReference>
<dbReference type="Pfam" id="PF00903">
    <property type="entry name" value="Glyoxalase"/>
    <property type="match status" value="1"/>
</dbReference>
<dbReference type="AlphaFoldDB" id="A0A6G7KCB1"/>
<reference evidence="2 3" key="1">
    <citation type="journal article" date="2017" name="Int. J. Syst. Evol. Microbiol.">
        <title>Jeotgalibaca porci sp. nov. and Jeotgalibaca arthritidis sp. nov., isolated from pigs, and emended description of the genus Jeotgalibaca.</title>
        <authorList>
            <person name="Zamora L."/>
            <person name="Perez-Sancho M."/>
            <person name="Dominguez L."/>
            <person name="Fernandez-Garayzabal J.F."/>
            <person name="Vela A.I."/>
        </authorList>
    </citation>
    <scope>NUCLEOTIDE SEQUENCE [LARGE SCALE GENOMIC DNA]</scope>
    <source>
        <strain evidence="2 3">CECT 9157</strain>
    </source>
</reference>
<gene>
    <name evidence="2" type="ORF">G7057_10815</name>
</gene>
<dbReference type="PANTHER" id="PTHR43279">
    <property type="entry name" value="CATECHOL-2,3-DIOXYGENASE"/>
    <property type="match status" value="1"/>
</dbReference>
<proteinExistence type="predicted"/>
<dbReference type="EMBL" id="CP049740">
    <property type="protein sequence ID" value="QII82886.1"/>
    <property type="molecule type" value="Genomic_DNA"/>
</dbReference>
<evidence type="ECO:0000259" key="1">
    <source>
        <dbReference type="PROSITE" id="PS51819"/>
    </source>
</evidence>
<dbReference type="InterPro" id="IPR037523">
    <property type="entry name" value="VOC_core"/>
</dbReference>
<dbReference type="PROSITE" id="PS51819">
    <property type="entry name" value="VOC"/>
    <property type="match status" value="1"/>
</dbReference>
<dbReference type="RefSeq" id="WP_166163686.1">
    <property type="nucleotide sequence ID" value="NZ_CP049740.1"/>
</dbReference>
<organism evidence="2 3">
    <name type="scientific">Jeotgalibaca arthritidis</name>
    <dbReference type="NCBI Taxonomy" id="1868794"/>
    <lineage>
        <taxon>Bacteria</taxon>
        <taxon>Bacillati</taxon>
        <taxon>Bacillota</taxon>
        <taxon>Bacilli</taxon>
        <taxon>Lactobacillales</taxon>
        <taxon>Carnobacteriaceae</taxon>
        <taxon>Jeotgalibaca</taxon>
    </lineage>
</organism>
<feature type="domain" description="VOC" evidence="1">
    <location>
        <begin position="6"/>
        <end position="123"/>
    </location>
</feature>
<sequence>MTQAWTLGKVALKVNDLEKMTQFYQEIMGTSILAQTDNSVTLGVKETGEALFELIKINPAAEKKVTAGLYHHAVLLPTRSDLGEFLYNLLVKKYPLGGASDHGYSEAIYFNDPEGNGVEVYADKNRSEWDVREDGRIEGITIQMDAEGVLGSVKKPFSGLPAGTIMGHVHLTVRDLVENGEFYTNIIGLGLKSDYFGQAKFFASGDYHHHVGSNTWAGKLLPQPEADQLGMAYYTWVLPNQDELVALKGRFDQNGISYEEEAGVLKAKDTNGILMHIIVK</sequence>
<dbReference type="SUPFAM" id="SSF54593">
    <property type="entry name" value="Glyoxalase/Bleomycin resistance protein/Dihydroxybiphenyl dioxygenase"/>
    <property type="match status" value="2"/>
</dbReference>
<dbReference type="Proteomes" id="UP000501451">
    <property type="component" value="Chromosome"/>
</dbReference>
<keyword evidence="3" id="KW-1185">Reference proteome</keyword>
<dbReference type="PANTHER" id="PTHR43279:SF1">
    <property type="entry name" value="CATECHOL-2,3-DIOXYGENASE"/>
    <property type="match status" value="1"/>
</dbReference>
<evidence type="ECO:0000313" key="2">
    <source>
        <dbReference type="EMBL" id="QII82886.1"/>
    </source>
</evidence>
<accession>A0A6G7KCB1</accession>
<evidence type="ECO:0000313" key="3">
    <source>
        <dbReference type="Proteomes" id="UP000501451"/>
    </source>
</evidence>
<name>A0A6G7KCB1_9LACT</name>
<dbReference type="Gene3D" id="3.10.180.10">
    <property type="entry name" value="2,3-Dihydroxybiphenyl 1,2-Dioxygenase, domain 1"/>
    <property type="match status" value="2"/>
</dbReference>
<dbReference type="KEGG" id="jar:G7057_10815"/>
<dbReference type="InterPro" id="IPR029068">
    <property type="entry name" value="Glyas_Bleomycin-R_OHBP_Dase"/>
</dbReference>
<protein>
    <submittedName>
        <fullName evidence="2">VOC family protein</fullName>
    </submittedName>
</protein>